<dbReference type="EMBL" id="JAPFFF010000004">
    <property type="protein sequence ID" value="KAK8891821.1"/>
    <property type="molecule type" value="Genomic_DNA"/>
</dbReference>
<sequence length="403" mass="46834">MEKGNILQSRITSLASYLRSTVEQLHRDRLILQLTGGSVNSNELSQNMVDVFQTTITSDREKYIDELISKLAKIKNEKGNIEVELSQIQLQNSKETDLLSQENEQLKAQVEALESKRKNVEWKQQRKEKTYRNQLKEKETQVMQFKQLIDTVQDAEQTLFQKIKEIRSSFAKLQRNQIRLLNQAKTMCTTQIIETIELAVSQQQSIYSKKEGEITQYIDHEKRQQEQLTNQSQQMLDILNGFIGDDPSVKPIAFSIDDFCNRSSEVREFINDIIEAKKKSAVQSLKRQVIESLPGINIGENQNITEAIDMHLKARIKAKEIECQKILKESEQREALLKQKLKEAIEKIQKLQDSESDFRYMEEFDKQKTEWENNYKKLDETMSIISKSRTSVSSASRSTISNE</sequence>
<organism evidence="2 3">
    <name type="scientific">Tritrichomonas musculus</name>
    <dbReference type="NCBI Taxonomy" id="1915356"/>
    <lineage>
        <taxon>Eukaryota</taxon>
        <taxon>Metamonada</taxon>
        <taxon>Parabasalia</taxon>
        <taxon>Tritrichomonadida</taxon>
        <taxon>Tritrichomonadidae</taxon>
        <taxon>Tritrichomonas</taxon>
    </lineage>
</organism>
<dbReference type="Proteomes" id="UP001470230">
    <property type="component" value="Unassembled WGS sequence"/>
</dbReference>
<feature type="coiled-coil region" evidence="1">
    <location>
        <begin position="64"/>
        <end position="155"/>
    </location>
</feature>
<comment type="caution">
    <text evidence="2">The sequence shown here is derived from an EMBL/GenBank/DDBJ whole genome shotgun (WGS) entry which is preliminary data.</text>
</comment>
<accession>A0ABR2KL71</accession>
<keyword evidence="3" id="KW-1185">Reference proteome</keyword>
<feature type="coiled-coil region" evidence="1">
    <location>
        <begin position="327"/>
        <end position="381"/>
    </location>
</feature>
<evidence type="ECO:0000313" key="3">
    <source>
        <dbReference type="Proteomes" id="UP001470230"/>
    </source>
</evidence>
<proteinExistence type="predicted"/>
<name>A0ABR2KL71_9EUKA</name>
<protein>
    <submittedName>
        <fullName evidence="2">Uncharacterized protein</fullName>
    </submittedName>
</protein>
<reference evidence="2 3" key="1">
    <citation type="submission" date="2024-04" db="EMBL/GenBank/DDBJ databases">
        <title>Tritrichomonas musculus Genome.</title>
        <authorList>
            <person name="Alves-Ferreira E."/>
            <person name="Grigg M."/>
            <person name="Lorenzi H."/>
            <person name="Galac M."/>
        </authorList>
    </citation>
    <scope>NUCLEOTIDE SEQUENCE [LARGE SCALE GENOMIC DNA]</scope>
    <source>
        <strain evidence="2 3">EAF2021</strain>
    </source>
</reference>
<evidence type="ECO:0000256" key="1">
    <source>
        <dbReference type="SAM" id="Coils"/>
    </source>
</evidence>
<evidence type="ECO:0000313" key="2">
    <source>
        <dbReference type="EMBL" id="KAK8891821.1"/>
    </source>
</evidence>
<keyword evidence="1" id="KW-0175">Coiled coil</keyword>
<gene>
    <name evidence="2" type="ORF">M9Y10_029043</name>
</gene>